<feature type="compositionally biased region" description="Acidic residues" evidence="4">
    <location>
        <begin position="150"/>
        <end position="160"/>
    </location>
</feature>
<dbReference type="CDD" id="cd12148">
    <property type="entry name" value="fungal_TF_MHR"/>
    <property type="match status" value="1"/>
</dbReference>
<evidence type="ECO:0000313" key="6">
    <source>
        <dbReference type="EMBL" id="EXF82439.1"/>
    </source>
</evidence>
<dbReference type="Proteomes" id="UP000020467">
    <property type="component" value="Unassembled WGS sequence"/>
</dbReference>
<sequence length="691" mass="78359">MPPFDHEPEEMDETIVIPQQSDVGSGPSAQNNATRSCLLCRRRKVRCDKKKPCDGCSKAGVECVYPMGRASRRQGTPDPELTHRLKRLEDIVRRLGSYLGEEGIQQALHNAASQSTNGCQQSAPPSSSDINNISITTPPLSLGQHQQEDLGSDDGTADDPGYDADFESPESRFGADFNPIFGNSANSPVDPRTLHPTFSSHRSAMWSLYKENVHPVVNLFHLASLEPFFHESSEMTFDIPSSTELAMFCIYFGAITSIDDEDCQVLFDEDRGHLLAKYRLGVEKSLVRSNFMETDDRMVLEALCAFLIILRRHNARLSWKLSGLAIRLSQSLGIHRDGGLLRLPFFEAEMRRRLAWQLCNIDAPASEDCACDPSILEMSSFDAGTPININDCDLKPSLIDRPHEIQGFTESSFLRAHVEITRLWRYVFDSRRPLSLGEKPLERMTEVTALYVRLMLLELKLNVFKPLQNTARFNATRRRELFLCSLECIETSYRLQNDRRSEKWAWFFKSYSQWHALAFVLHELREQRAGKDAGKAWRAAERMMASRWETPCENYRGGHQWNTILRMWETARAESRKVARSPQQDMEIALGDGLRTTTNVDRMSRKDSLITTASSDLANAMSESSGTQYPVGNYQEYTSSGGRSFPKQAEFSMSAMEDSPEDRYSNVFSEETLVIPGVDDWTQGFEIELEL</sequence>
<dbReference type="eggNOG" id="ENOG502QVPF">
    <property type="taxonomic scope" value="Eukaryota"/>
</dbReference>
<protein>
    <recommendedName>
        <fullName evidence="5">Zn(2)-C6 fungal-type domain-containing protein</fullName>
    </recommendedName>
</protein>
<organism evidence="6 7">
    <name type="scientific">Colletotrichum fioriniae PJ7</name>
    <dbReference type="NCBI Taxonomy" id="1445577"/>
    <lineage>
        <taxon>Eukaryota</taxon>
        <taxon>Fungi</taxon>
        <taxon>Dikarya</taxon>
        <taxon>Ascomycota</taxon>
        <taxon>Pezizomycotina</taxon>
        <taxon>Sordariomycetes</taxon>
        <taxon>Hypocreomycetidae</taxon>
        <taxon>Glomerellales</taxon>
        <taxon>Glomerellaceae</taxon>
        <taxon>Colletotrichum</taxon>
        <taxon>Colletotrichum acutatum species complex</taxon>
    </lineage>
</organism>
<dbReference type="CDD" id="cd00067">
    <property type="entry name" value="GAL4"/>
    <property type="match status" value="1"/>
</dbReference>
<evidence type="ECO:0000256" key="4">
    <source>
        <dbReference type="SAM" id="MobiDB-lite"/>
    </source>
</evidence>
<dbReference type="SUPFAM" id="SSF57701">
    <property type="entry name" value="Zn2/Cys6 DNA-binding domain"/>
    <property type="match status" value="1"/>
</dbReference>
<dbReference type="PROSITE" id="PS50048">
    <property type="entry name" value="ZN2_CY6_FUNGAL_2"/>
    <property type="match status" value="1"/>
</dbReference>
<dbReference type="HOGENOM" id="CLU_004083_7_3_1"/>
<dbReference type="GO" id="GO:0006351">
    <property type="term" value="P:DNA-templated transcription"/>
    <property type="evidence" value="ECO:0007669"/>
    <property type="project" value="InterPro"/>
</dbReference>
<dbReference type="GO" id="GO:0005634">
    <property type="term" value="C:nucleus"/>
    <property type="evidence" value="ECO:0007669"/>
    <property type="project" value="UniProtKB-SubCell"/>
</dbReference>
<proteinExistence type="predicted"/>
<feature type="region of interest" description="Disordered" evidence="4">
    <location>
        <begin position="110"/>
        <end position="160"/>
    </location>
</feature>
<dbReference type="GO" id="GO:0008270">
    <property type="term" value="F:zinc ion binding"/>
    <property type="evidence" value="ECO:0007669"/>
    <property type="project" value="InterPro"/>
</dbReference>
<keyword evidence="2" id="KW-0479">Metal-binding</keyword>
<evidence type="ECO:0000256" key="1">
    <source>
        <dbReference type="ARBA" id="ARBA00004123"/>
    </source>
</evidence>
<dbReference type="Pfam" id="PF04082">
    <property type="entry name" value="Fungal_trans"/>
    <property type="match status" value="1"/>
</dbReference>
<evidence type="ECO:0000259" key="5">
    <source>
        <dbReference type="PROSITE" id="PS50048"/>
    </source>
</evidence>
<dbReference type="InterPro" id="IPR007219">
    <property type="entry name" value="XnlR_reg_dom"/>
</dbReference>
<dbReference type="InterPro" id="IPR036864">
    <property type="entry name" value="Zn2-C6_fun-type_DNA-bd_sf"/>
</dbReference>
<evidence type="ECO:0000256" key="2">
    <source>
        <dbReference type="ARBA" id="ARBA00022723"/>
    </source>
</evidence>
<feature type="domain" description="Zn(2)-C6 fungal-type" evidence="5">
    <location>
        <begin position="36"/>
        <end position="65"/>
    </location>
</feature>
<dbReference type="GO" id="GO:0000981">
    <property type="term" value="F:DNA-binding transcription factor activity, RNA polymerase II-specific"/>
    <property type="evidence" value="ECO:0007669"/>
    <property type="project" value="InterPro"/>
</dbReference>
<keyword evidence="7" id="KW-1185">Reference proteome</keyword>
<comment type="subcellular location">
    <subcellularLocation>
        <location evidence="1">Nucleus</location>
    </subcellularLocation>
</comment>
<name>A0A010RWB9_9PEZI</name>
<dbReference type="PANTHER" id="PTHR31001">
    <property type="entry name" value="UNCHARACTERIZED TRANSCRIPTIONAL REGULATORY PROTEIN"/>
    <property type="match status" value="1"/>
</dbReference>
<dbReference type="SMART" id="SM00906">
    <property type="entry name" value="Fungal_trans"/>
    <property type="match status" value="1"/>
</dbReference>
<gene>
    <name evidence="6" type="ORF">CFIO01_01899</name>
</gene>
<keyword evidence="3" id="KW-0539">Nucleus</keyword>
<feature type="compositionally biased region" description="Polar residues" evidence="4">
    <location>
        <begin position="110"/>
        <end position="121"/>
    </location>
</feature>
<evidence type="ECO:0000256" key="3">
    <source>
        <dbReference type="ARBA" id="ARBA00023242"/>
    </source>
</evidence>
<dbReference type="OrthoDB" id="435881at2759"/>
<dbReference type="KEGG" id="cfj:CFIO01_01899"/>
<dbReference type="GO" id="GO:0003677">
    <property type="term" value="F:DNA binding"/>
    <property type="evidence" value="ECO:0007669"/>
    <property type="project" value="InterPro"/>
</dbReference>
<dbReference type="Gene3D" id="4.10.240.10">
    <property type="entry name" value="Zn(2)-C6 fungal-type DNA-binding domain"/>
    <property type="match status" value="1"/>
</dbReference>
<dbReference type="Pfam" id="PF00172">
    <property type="entry name" value="Zn_clus"/>
    <property type="match status" value="1"/>
</dbReference>
<dbReference type="SMART" id="SM00066">
    <property type="entry name" value="GAL4"/>
    <property type="match status" value="1"/>
</dbReference>
<comment type="caution">
    <text evidence="6">The sequence shown here is derived from an EMBL/GenBank/DDBJ whole genome shotgun (WGS) entry which is preliminary data.</text>
</comment>
<dbReference type="PROSITE" id="PS00463">
    <property type="entry name" value="ZN2_CY6_FUNGAL_1"/>
    <property type="match status" value="1"/>
</dbReference>
<evidence type="ECO:0000313" key="7">
    <source>
        <dbReference type="Proteomes" id="UP000020467"/>
    </source>
</evidence>
<accession>A0A010RWB9</accession>
<feature type="compositionally biased region" description="Low complexity" evidence="4">
    <location>
        <begin position="122"/>
        <end position="138"/>
    </location>
</feature>
<dbReference type="InterPro" id="IPR001138">
    <property type="entry name" value="Zn2Cys6_DnaBD"/>
</dbReference>
<reference evidence="6 7" key="1">
    <citation type="submission" date="2014-02" db="EMBL/GenBank/DDBJ databases">
        <title>The genome sequence of Colletotrichum fioriniae PJ7.</title>
        <authorList>
            <person name="Baroncelli R."/>
            <person name="Thon M.R."/>
        </authorList>
    </citation>
    <scope>NUCLEOTIDE SEQUENCE [LARGE SCALE GENOMIC DNA]</scope>
    <source>
        <strain evidence="6 7">PJ7</strain>
    </source>
</reference>
<dbReference type="AlphaFoldDB" id="A0A010RWB9"/>
<dbReference type="InterPro" id="IPR050613">
    <property type="entry name" value="Sec_Metabolite_Reg"/>
</dbReference>
<dbReference type="PANTHER" id="PTHR31001:SF50">
    <property type="entry name" value="ZN(II)2CYS6 TRANSCRIPTION FACTOR (EUROFUNG)"/>
    <property type="match status" value="1"/>
</dbReference>
<dbReference type="EMBL" id="JARH01000321">
    <property type="protein sequence ID" value="EXF82439.1"/>
    <property type="molecule type" value="Genomic_DNA"/>
</dbReference>